<dbReference type="AlphaFoldDB" id="A0A8H6CQU9"/>
<organism evidence="8 9">
    <name type="scientific">Letharia lupina</name>
    <dbReference type="NCBI Taxonomy" id="560253"/>
    <lineage>
        <taxon>Eukaryota</taxon>
        <taxon>Fungi</taxon>
        <taxon>Dikarya</taxon>
        <taxon>Ascomycota</taxon>
        <taxon>Pezizomycotina</taxon>
        <taxon>Lecanoromycetes</taxon>
        <taxon>OSLEUM clade</taxon>
        <taxon>Lecanoromycetidae</taxon>
        <taxon>Lecanorales</taxon>
        <taxon>Lecanorineae</taxon>
        <taxon>Parmeliaceae</taxon>
        <taxon>Letharia</taxon>
    </lineage>
</organism>
<feature type="compositionally biased region" description="Polar residues" evidence="6">
    <location>
        <begin position="92"/>
        <end position="102"/>
    </location>
</feature>
<dbReference type="CDD" id="cd00067">
    <property type="entry name" value="GAL4"/>
    <property type="match status" value="1"/>
</dbReference>
<evidence type="ECO:0000313" key="9">
    <source>
        <dbReference type="Proteomes" id="UP000593566"/>
    </source>
</evidence>
<keyword evidence="3" id="KW-0238">DNA-binding</keyword>
<dbReference type="Pfam" id="PF00172">
    <property type="entry name" value="Zn_clus"/>
    <property type="match status" value="1"/>
</dbReference>
<keyword evidence="1" id="KW-0479">Metal-binding</keyword>
<dbReference type="PROSITE" id="PS00463">
    <property type="entry name" value="ZN2_CY6_FUNGAL_1"/>
    <property type="match status" value="1"/>
</dbReference>
<keyword evidence="5" id="KW-0539">Nucleus</keyword>
<dbReference type="PROSITE" id="PS50048">
    <property type="entry name" value="ZN2_CY6_FUNGAL_2"/>
    <property type="match status" value="1"/>
</dbReference>
<keyword evidence="2" id="KW-0805">Transcription regulation</keyword>
<evidence type="ECO:0000259" key="7">
    <source>
        <dbReference type="PROSITE" id="PS50048"/>
    </source>
</evidence>
<feature type="domain" description="Zn(2)-C6 fungal-type" evidence="7">
    <location>
        <begin position="113"/>
        <end position="147"/>
    </location>
</feature>
<evidence type="ECO:0000256" key="3">
    <source>
        <dbReference type="ARBA" id="ARBA00023125"/>
    </source>
</evidence>
<dbReference type="GeneID" id="59336037"/>
<comment type="caution">
    <text evidence="8">The sequence shown here is derived from an EMBL/GenBank/DDBJ whole genome shotgun (WGS) entry which is preliminary data.</text>
</comment>
<evidence type="ECO:0000256" key="5">
    <source>
        <dbReference type="ARBA" id="ARBA00023242"/>
    </source>
</evidence>
<protein>
    <recommendedName>
        <fullName evidence="7">Zn(2)-C6 fungal-type domain-containing protein</fullName>
    </recommendedName>
</protein>
<evidence type="ECO:0000256" key="1">
    <source>
        <dbReference type="ARBA" id="ARBA00022723"/>
    </source>
</evidence>
<dbReference type="PANTHER" id="PTHR31668">
    <property type="entry name" value="GLUCOSE TRANSPORT TRANSCRIPTION REGULATOR RGT1-RELATED-RELATED"/>
    <property type="match status" value="1"/>
</dbReference>
<accession>A0A8H6CQU9</accession>
<dbReference type="CDD" id="cd12148">
    <property type="entry name" value="fungal_TF_MHR"/>
    <property type="match status" value="1"/>
</dbReference>
<feature type="compositionally biased region" description="Polar residues" evidence="6">
    <location>
        <begin position="57"/>
        <end position="85"/>
    </location>
</feature>
<keyword evidence="9" id="KW-1185">Reference proteome</keyword>
<gene>
    <name evidence="8" type="ORF">HO133_007640</name>
</gene>
<dbReference type="InterPro" id="IPR001138">
    <property type="entry name" value="Zn2Cys6_DnaBD"/>
</dbReference>
<evidence type="ECO:0000256" key="2">
    <source>
        <dbReference type="ARBA" id="ARBA00023015"/>
    </source>
</evidence>
<evidence type="ECO:0000313" key="8">
    <source>
        <dbReference type="EMBL" id="KAF6227912.1"/>
    </source>
</evidence>
<proteinExistence type="predicted"/>
<name>A0A8H6CQU9_9LECA</name>
<sequence>MDPKPSYPDPEAAHGGMHPFSYAAQPQMPPAEHAHAHMQQAPAANMRGPVGDGQEYGQINHNGQIFTQNGQNSREAQSATPQQLAQRGLDADQSQGRSNVDSSARKRAKVTRACDECRRKKIRCDAESETPGIQCSACKRADQVCDFRRAPQKRGPSKGYIKELAERVNRLENSGATPPDMQYAPVIHDPSGPGSAYSPPLEYNRHRNHGMMMGQQNFEQDHQELLEFSPGHRGTNTDAAANGLQVPRVLHPTSLVHQQTRDTLNNMAPDPSVYDYGKLIQPFFPVLARQEGRVHHELEKVPSTVRTALLHARDLAVTCCTSALKPEALLARVTSELAALKAEGPQARTCDANFAYLQALFFMAIVTENSGPVHSRNTSWIAEAVSIATYLNLHQSHAFEMGGTEDEDSSPKVARRVWLSLIVLDRFHASSTASPLLVAEDSARLVASDEDILGPDAYHLVRISLALGHVSHAILYQYPERNRSHPRELLLDHLMKGEIDRLGEGLYQTFRQAPHLYLAFAHLKLLSLRLPGFPDSITTELLDLAYTIVDQLSSPIGGVRPLTHHFAGLAAITLAENMGNEQSVATLQKLRAVLDTGYVREDIESSKSRPHKTVWNAPISSFISKKLGDSAPQASNDSMTSRGGLQHLADAAVGNGSNGEATDWTAVGAKGFLNEFE</sequence>
<dbReference type="RefSeq" id="XP_037155846.1">
    <property type="nucleotide sequence ID" value="XM_037298510.1"/>
</dbReference>
<dbReference type="GO" id="GO:0000981">
    <property type="term" value="F:DNA-binding transcription factor activity, RNA polymerase II-specific"/>
    <property type="evidence" value="ECO:0007669"/>
    <property type="project" value="InterPro"/>
</dbReference>
<reference evidence="8 9" key="1">
    <citation type="journal article" date="2020" name="Genomics">
        <title>Complete, high-quality genomes from long-read metagenomic sequencing of two wolf lichen thalli reveals enigmatic genome architecture.</title>
        <authorList>
            <person name="McKenzie S.K."/>
            <person name="Walston R.F."/>
            <person name="Allen J.L."/>
        </authorList>
    </citation>
    <scope>NUCLEOTIDE SEQUENCE [LARGE SCALE GENOMIC DNA]</scope>
    <source>
        <strain evidence="8">WasteWater1</strain>
    </source>
</reference>
<feature type="region of interest" description="Disordered" evidence="6">
    <location>
        <begin position="1"/>
        <end position="112"/>
    </location>
</feature>
<dbReference type="SMART" id="SM00066">
    <property type="entry name" value="GAL4"/>
    <property type="match status" value="1"/>
</dbReference>
<dbReference type="Proteomes" id="UP000593566">
    <property type="component" value="Unassembled WGS sequence"/>
</dbReference>
<dbReference type="EMBL" id="JACCJB010000004">
    <property type="protein sequence ID" value="KAF6227912.1"/>
    <property type="molecule type" value="Genomic_DNA"/>
</dbReference>
<dbReference type="GO" id="GO:0003677">
    <property type="term" value="F:DNA binding"/>
    <property type="evidence" value="ECO:0007669"/>
    <property type="project" value="UniProtKB-KW"/>
</dbReference>
<evidence type="ECO:0000256" key="4">
    <source>
        <dbReference type="ARBA" id="ARBA00023163"/>
    </source>
</evidence>
<dbReference type="Gene3D" id="4.10.240.10">
    <property type="entry name" value="Zn(2)-C6 fungal-type DNA-binding domain"/>
    <property type="match status" value="1"/>
</dbReference>
<dbReference type="GO" id="GO:0008270">
    <property type="term" value="F:zinc ion binding"/>
    <property type="evidence" value="ECO:0007669"/>
    <property type="project" value="InterPro"/>
</dbReference>
<evidence type="ECO:0000256" key="6">
    <source>
        <dbReference type="SAM" id="MobiDB-lite"/>
    </source>
</evidence>
<dbReference type="PANTHER" id="PTHR31668:SF26">
    <property type="entry name" value="GLUCOSE TRANSPORT TRANSCRIPTION REGULATOR RGT1-RELATED"/>
    <property type="match status" value="1"/>
</dbReference>
<dbReference type="InterPro" id="IPR036864">
    <property type="entry name" value="Zn2-C6_fun-type_DNA-bd_sf"/>
</dbReference>
<dbReference type="InterPro" id="IPR050797">
    <property type="entry name" value="Carb_Metab_Trans_Reg"/>
</dbReference>
<keyword evidence="4" id="KW-0804">Transcription</keyword>
<dbReference type="SUPFAM" id="SSF57701">
    <property type="entry name" value="Zn2/Cys6 DNA-binding domain"/>
    <property type="match status" value="1"/>
</dbReference>